<dbReference type="Gene3D" id="2.170.200.10">
    <property type="entry name" value="Papillomavirus E2 early protein domain"/>
    <property type="match status" value="1"/>
</dbReference>
<organism evidence="16 17">
    <name type="scientific">Phodopus sungorus papillomavirus 1</name>
    <dbReference type="NCBI Taxonomy" id="1487796"/>
    <lineage>
        <taxon>Viruses</taxon>
        <taxon>Monodnaviria</taxon>
        <taxon>Shotokuvirae</taxon>
        <taxon>Cossaviricota</taxon>
        <taxon>Papovaviricetes</taxon>
        <taxon>Zurhausenvirales</taxon>
        <taxon>Papillomaviridae</taxon>
        <taxon>Firstpapillomavirinae</taxon>
        <taxon>Pipapillomavirus</taxon>
        <taxon>Pipapillomavirus 1</taxon>
    </lineage>
</organism>
<dbReference type="InterPro" id="IPR012677">
    <property type="entry name" value="Nucleotide-bd_a/b_plait_sf"/>
</dbReference>
<comment type="similarity">
    <text evidence="2">Belongs to the papillomaviridae E8^E2C protein family.</text>
</comment>
<dbReference type="GO" id="GO:0000166">
    <property type="term" value="F:nucleotide binding"/>
    <property type="evidence" value="ECO:0007669"/>
    <property type="project" value="UniProtKB-UniRule"/>
</dbReference>
<evidence type="ECO:0000256" key="13">
    <source>
        <dbReference type="SAM" id="MobiDB-lite"/>
    </source>
</evidence>
<dbReference type="HAMAP" id="MF_04001">
    <property type="entry name" value="PPV_E2"/>
    <property type="match status" value="1"/>
</dbReference>
<evidence type="ECO:0000256" key="2">
    <source>
        <dbReference type="ARBA" id="ARBA00007794"/>
    </source>
</evidence>
<evidence type="ECO:0000256" key="8">
    <source>
        <dbReference type="ARBA" id="ARBA00023015"/>
    </source>
</evidence>
<keyword evidence="5 12" id="KW-0597">Phosphoprotein</keyword>
<feature type="domain" description="Papillomavirus E2 N-terminal" evidence="14">
    <location>
        <begin position="1"/>
        <end position="196"/>
    </location>
</feature>
<dbReference type="GO" id="GO:0006275">
    <property type="term" value="P:regulation of DNA replication"/>
    <property type="evidence" value="ECO:0007669"/>
    <property type="project" value="UniProtKB-UniRule"/>
</dbReference>
<name>W9AAH3_9PAPI</name>
<proteinExistence type="inferred from homology"/>
<keyword evidence="7 12" id="KW-0235">DNA replication</keyword>
<dbReference type="Pfam" id="PF00511">
    <property type="entry name" value="PPV_E2_C"/>
    <property type="match status" value="1"/>
</dbReference>
<evidence type="ECO:0000259" key="14">
    <source>
        <dbReference type="Pfam" id="PF00508"/>
    </source>
</evidence>
<evidence type="ECO:0000256" key="4">
    <source>
        <dbReference type="ARBA" id="ARBA00022518"/>
    </source>
</evidence>
<dbReference type="Gene3D" id="3.30.70.330">
    <property type="match status" value="1"/>
</dbReference>
<keyword evidence="8 12" id="KW-0805">Transcription regulation</keyword>
<evidence type="ECO:0000313" key="17">
    <source>
        <dbReference type="Proteomes" id="UP000180955"/>
    </source>
</evidence>
<evidence type="ECO:0000256" key="9">
    <source>
        <dbReference type="ARBA" id="ARBA00023125"/>
    </source>
</evidence>
<comment type="caution">
    <text evidence="12">Lacks conserved residue(s) required for the propagation of feature annotation.</text>
</comment>
<dbReference type="SUPFAM" id="SSF54957">
    <property type="entry name" value="Viral DNA-binding domain"/>
    <property type="match status" value="1"/>
</dbReference>
<feature type="region of interest" description="DNA-binding domain" evidence="12">
    <location>
        <begin position="325"/>
        <end position="409"/>
    </location>
</feature>
<evidence type="ECO:0000256" key="11">
    <source>
        <dbReference type="ARBA" id="ARBA00023163"/>
    </source>
</evidence>
<dbReference type="GO" id="GO:0039693">
    <property type="term" value="P:viral DNA genome replication"/>
    <property type="evidence" value="ECO:0007669"/>
    <property type="project" value="UniProtKB-UniRule"/>
</dbReference>
<evidence type="ECO:0000256" key="7">
    <source>
        <dbReference type="ARBA" id="ARBA00022705"/>
    </source>
</evidence>
<evidence type="ECO:0000256" key="1">
    <source>
        <dbReference type="ARBA" id="ARBA00004147"/>
    </source>
</evidence>
<keyword evidence="10 12" id="KW-0010">Activator</keyword>
<feature type="compositionally biased region" description="Basic and acidic residues" evidence="13">
    <location>
        <begin position="204"/>
        <end position="214"/>
    </location>
</feature>
<dbReference type="GO" id="GO:0003677">
    <property type="term" value="F:DNA binding"/>
    <property type="evidence" value="ECO:0007669"/>
    <property type="project" value="UniProtKB-UniRule"/>
</dbReference>
<keyword evidence="3 12" id="KW-0678">Repressor</keyword>
<dbReference type="InterPro" id="IPR000427">
    <property type="entry name" value="Papillomavirus_E2_C"/>
</dbReference>
<evidence type="ECO:0000256" key="6">
    <source>
        <dbReference type="ARBA" id="ARBA00022562"/>
    </source>
</evidence>
<dbReference type="InterPro" id="IPR036050">
    <property type="entry name" value="Regulatory_protein_E2_N"/>
</dbReference>
<dbReference type="Gene3D" id="1.10.287.30">
    <property type="entry name" value="E2 (early) protein, N terminal domain, subdomain 1"/>
    <property type="match status" value="1"/>
</dbReference>
<dbReference type="SUPFAM" id="SSF51332">
    <property type="entry name" value="E2 regulatory, transactivation domain"/>
    <property type="match status" value="1"/>
</dbReference>
<dbReference type="InterPro" id="IPR042504">
    <property type="entry name" value="Regulatory_protein_E2_N_2"/>
</dbReference>
<dbReference type="EMBL" id="HG939559">
    <property type="protein sequence ID" value="CDN67542.1"/>
    <property type="molecule type" value="Genomic_DNA"/>
</dbReference>
<dbReference type="GO" id="GO:0042025">
    <property type="term" value="C:host cell nucleus"/>
    <property type="evidence" value="ECO:0007669"/>
    <property type="project" value="UniProtKB-SubCell"/>
</dbReference>
<feature type="domain" description="Papillomavirus E2 C-terminal" evidence="15">
    <location>
        <begin position="327"/>
        <end position="406"/>
    </location>
</feature>
<comment type="subcellular location">
    <subcellularLocation>
        <location evidence="1 12">Host nucleus</location>
    </subcellularLocation>
</comment>
<feature type="region of interest" description="Disordered" evidence="13">
    <location>
        <begin position="185"/>
        <end position="311"/>
    </location>
</feature>
<evidence type="ECO:0000256" key="3">
    <source>
        <dbReference type="ARBA" id="ARBA00022491"/>
    </source>
</evidence>
<evidence type="ECO:0000256" key="10">
    <source>
        <dbReference type="ARBA" id="ARBA00023159"/>
    </source>
</evidence>
<evidence type="ECO:0000259" key="15">
    <source>
        <dbReference type="Pfam" id="PF00511"/>
    </source>
</evidence>
<reference evidence="16 17" key="1">
    <citation type="journal article" date="2014" name="Genome Announc.">
        <title>Complete Genome Sequence of Phodopus sungorus Papillomavirus Type 1 (PsPV1), a Novel Member of the Pipapillomavirus Genus, Isolated from a Siberian Hamster.</title>
        <authorList>
            <person name="Kocjan B.J."/>
            <person name="Hosnjak L."/>
            <person name="Racnik J."/>
            <person name="Zadravec M."/>
            <person name="Poljak M."/>
        </authorList>
    </citation>
    <scope>NUCLEOTIDE SEQUENCE [LARGE SCALE GENOMIC DNA]</scope>
</reference>
<dbReference type="InterPro" id="IPR035975">
    <property type="entry name" value="E2/EBNA1_C_sf"/>
</dbReference>
<gene>
    <name evidence="12 16" type="primary">E2</name>
</gene>
<dbReference type="InterPro" id="IPR033668">
    <property type="entry name" value="Reg_prot_E2"/>
</dbReference>
<keyword evidence="9 12" id="KW-0238">DNA-binding</keyword>
<evidence type="ECO:0000313" key="16">
    <source>
        <dbReference type="EMBL" id="CDN67542.1"/>
    </source>
</evidence>
<dbReference type="Pfam" id="PF00508">
    <property type="entry name" value="PPV_E2_N"/>
    <property type="match status" value="1"/>
</dbReference>
<keyword evidence="6 12" id="KW-1048">Host nucleus</keyword>
<dbReference type="InterPro" id="IPR001866">
    <property type="entry name" value="PPV_E2_N"/>
</dbReference>
<keyword evidence="4 12" id="KW-0244">Early protein</keyword>
<protein>
    <recommendedName>
        <fullName evidence="12">Regulatory protein E2</fullName>
    </recommendedName>
</protein>
<dbReference type="GO" id="GO:0003700">
    <property type="term" value="F:DNA-binding transcription factor activity"/>
    <property type="evidence" value="ECO:0007669"/>
    <property type="project" value="UniProtKB-UniRule"/>
</dbReference>
<comment type="function">
    <text evidence="12">Plays a role in the initiation of viral DNA replication. A dimer of E2 interacts with a dimer of E1 in order to improve specificity of E1 DNA binding activity. Once the complex recognizes and binds DNA at specific sites, the E2 dimer is removed from DNA. E2 also regulates viral transcription through binding to the E2RE response element (5'-ACCNNNNNNGGT-3') present in multiple copies in the regulatory regions of the viral genome. Activates or represses transcription depending on E2RE's position with regards to proximal promoter elements including the TATA-box. Repression occurs by sterically hindering the assembly of the transcription initiation complex.</text>
</comment>
<dbReference type="GO" id="GO:0006351">
    <property type="term" value="P:DNA-templated transcription"/>
    <property type="evidence" value="ECO:0007669"/>
    <property type="project" value="UniProtKB-UniRule"/>
</dbReference>
<dbReference type="InterPro" id="IPR042503">
    <property type="entry name" value="Regulatory_protein_E2_N_1"/>
</dbReference>
<evidence type="ECO:0000256" key="12">
    <source>
        <dbReference type="HAMAP-Rule" id="MF_04001"/>
    </source>
</evidence>
<keyword evidence="11 12" id="KW-0804">Transcription</keyword>
<dbReference type="GO" id="GO:0006260">
    <property type="term" value="P:DNA replication"/>
    <property type="evidence" value="ECO:0007669"/>
    <property type="project" value="UniProtKB-KW"/>
</dbReference>
<dbReference type="Proteomes" id="UP000180955">
    <property type="component" value="Genome"/>
</dbReference>
<comment type="similarity">
    <text evidence="12">Belongs to the papillomaviridae E2 protein family.</text>
</comment>
<sequence length="409" mass="46885">MPTLTERFDAVQDQILSLIERGSTRLADHVVYWDLVRKEGALQYYARRQNMTRLGLLPLPSQLGAEHKAKKAIQMGLLLRSLAESPFANETWTVTDTSVEVYEQTDPEKTFKKNGQTIEVWYDNDPENSVAYTLWRYIYKQDENGQWHKLEGRVDYAGLYYIDPSGMRVYYEDFFEDADRYGHSSTWTVKGDKDISAPVTSSDKSWRAQEEQPKTKRRRDNPTTSTPEWDYPETSEQEERPQTSTDTPRVKRQRQADSPSGRRGRPWSESTPRNGRGGREQREPSPDTSPINGGGLSYDQIGSSHTTVPRRGIGRGQRLLLEARDPPVILITGPANSLKCWRNRVRRRPVRLFDRISTCFSWVTEGSGDGAGTQRLLIAFKDETQRELFLKTVPLPRGSKFFKGNLDGL</sequence>
<comment type="PTM">
    <text evidence="12">Phosphorylated.</text>
</comment>
<comment type="subunit">
    <text evidence="12">Binds DNA as homodimer. Interacts with protein E1; this interaction greatly increases E1 DNA-binding activity. Interacts with protein L1; this interaction enhances E2-dependent replication and transcription activation. Interacts with protein L2; this interaction inhibits E2 transcriptional activity but not DNA replication function E2. Interacts with protein E7; this interaction inhibits E7 oncogenic activity. Interacts with host TAF1; this interaction modulates E2-dependent transcriptional regulation. Interacts with host BRD4; this interaction mediates E2 transcriptional activation function. Additionally, the interaction with host BRD4 on mitotic chromosomes mediates tethering of the viral genome. Interacts with host TOPBP1; this interaction is required for optimal viral DNA replication.</text>
</comment>
<accession>W9AAH3</accession>
<evidence type="ECO:0000256" key="5">
    <source>
        <dbReference type="ARBA" id="ARBA00022553"/>
    </source>
</evidence>